<sequence length="170" mass="19066">MALAKHILDRPGPSYSRLLHTRLAMVLHSITPTQLIYVLPNVTVAAEVMKVTKMGKMGKGIPLPTKAHLAVMTKVRKARLMEIWTTTMKGTLLVGKNFPTAAAHCPLQLRDRIPTHFPTSQFIPVLVFLISIIPVLRTISNNGRVQQFVKNSTRFLREYGVPSPYWRASV</sequence>
<protein>
    <submittedName>
        <fullName evidence="1">Uncharacterized protein</fullName>
    </submittedName>
</protein>
<evidence type="ECO:0000313" key="1">
    <source>
        <dbReference type="EMBL" id="KAF9461475.1"/>
    </source>
</evidence>
<reference evidence="1" key="1">
    <citation type="submission" date="2020-11" db="EMBL/GenBank/DDBJ databases">
        <authorList>
            <consortium name="DOE Joint Genome Institute"/>
            <person name="Ahrendt S."/>
            <person name="Riley R."/>
            <person name="Andreopoulos W."/>
            <person name="Labutti K."/>
            <person name="Pangilinan J."/>
            <person name="Ruiz-Duenas F.J."/>
            <person name="Barrasa J.M."/>
            <person name="Sanchez-Garcia M."/>
            <person name="Camarero S."/>
            <person name="Miyauchi S."/>
            <person name="Serrano A."/>
            <person name="Linde D."/>
            <person name="Babiker R."/>
            <person name="Drula E."/>
            <person name="Ayuso-Fernandez I."/>
            <person name="Pacheco R."/>
            <person name="Padilla G."/>
            <person name="Ferreira P."/>
            <person name="Barriuso J."/>
            <person name="Kellner H."/>
            <person name="Castanera R."/>
            <person name="Alfaro M."/>
            <person name="Ramirez L."/>
            <person name="Pisabarro A.G."/>
            <person name="Kuo A."/>
            <person name="Tritt A."/>
            <person name="Lipzen A."/>
            <person name="He G."/>
            <person name="Yan M."/>
            <person name="Ng V."/>
            <person name="Cullen D."/>
            <person name="Martin F."/>
            <person name="Rosso M.-N."/>
            <person name="Henrissat B."/>
            <person name="Hibbett D."/>
            <person name="Martinez A.T."/>
            <person name="Grigoriev I.V."/>
        </authorList>
    </citation>
    <scope>NUCLEOTIDE SEQUENCE</scope>
    <source>
        <strain evidence="1">CBS 247.69</strain>
    </source>
</reference>
<comment type="caution">
    <text evidence="1">The sequence shown here is derived from an EMBL/GenBank/DDBJ whole genome shotgun (WGS) entry which is preliminary data.</text>
</comment>
<dbReference type="AlphaFoldDB" id="A0A9P5Y373"/>
<evidence type="ECO:0000313" key="2">
    <source>
        <dbReference type="Proteomes" id="UP000807353"/>
    </source>
</evidence>
<proteinExistence type="predicted"/>
<organism evidence="1 2">
    <name type="scientific">Collybia nuda</name>
    <dbReference type="NCBI Taxonomy" id="64659"/>
    <lineage>
        <taxon>Eukaryota</taxon>
        <taxon>Fungi</taxon>
        <taxon>Dikarya</taxon>
        <taxon>Basidiomycota</taxon>
        <taxon>Agaricomycotina</taxon>
        <taxon>Agaricomycetes</taxon>
        <taxon>Agaricomycetidae</taxon>
        <taxon>Agaricales</taxon>
        <taxon>Tricholomatineae</taxon>
        <taxon>Clitocybaceae</taxon>
        <taxon>Collybia</taxon>
    </lineage>
</organism>
<dbReference type="EMBL" id="MU150283">
    <property type="protein sequence ID" value="KAF9461475.1"/>
    <property type="molecule type" value="Genomic_DNA"/>
</dbReference>
<keyword evidence="2" id="KW-1185">Reference proteome</keyword>
<dbReference type="Proteomes" id="UP000807353">
    <property type="component" value="Unassembled WGS sequence"/>
</dbReference>
<accession>A0A9P5Y373</accession>
<gene>
    <name evidence="1" type="ORF">BDZ94DRAFT_1237598</name>
</gene>
<name>A0A9P5Y373_9AGAR</name>